<evidence type="ECO:0000256" key="4">
    <source>
        <dbReference type="ARBA" id="ARBA00022821"/>
    </source>
</evidence>
<keyword evidence="1" id="KW-0433">Leucine-rich repeat</keyword>
<dbReference type="AlphaFoldDB" id="A0A8J4R5B2"/>
<dbReference type="InterPro" id="IPR056789">
    <property type="entry name" value="LRR_R13L1-DRL21"/>
</dbReference>
<organism evidence="8 9">
    <name type="scientific">Castanea mollissima</name>
    <name type="common">Chinese chestnut</name>
    <dbReference type="NCBI Taxonomy" id="60419"/>
    <lineage>
        <taxon>Eukaryota</taxon>
        <taxon>Viridiplantae</taxon>
        <taxon>Streptophyta</taxon>
        <taxon>Embryophyta</taxon>
        <taxon>Tracheophyta</taxon>
        <taxon>Spermatophyta</taxon>
        <taxon>Magnoliopsida</taxon>
        <taxon>eudicotyledons</taxon>
        <taxon>Gunneridae</taxon>
        <taxon>Pentapetalae</taxon>
        <taxon>rosids</taxon>
        <taxon>fabids</taxon>
        <taxon>Fagales</taxon>
        <taxon>Fagaceae</taxon>
        <taxon>Castanea</taxon>
    </lineage>
</organism>
<dbReference type="PANTHER" id="PTHR36766:SF40">
    <property type="entry name" value="DISEASE RESISTANCE PROTEIN RGA3"/>
    <property type="match status" value="1"/>
</dbReference>
<dbReference type="SUPFAM" id="SSF52058">
    <property type="entry name" value="L domain-like"/>
    <property type="match status" value="3"/>
</dbReference>
<proteinExistence type="predicted"/>
<evidence type="ECO:0000259" key="6">
    <source>
        <dbReference type="Pfam" id="PF18052"/>
    </source>
</evidence>
<reference evidence="8" key="1">
    <citation type="submission" date="2020-03" db="EMBL/GenBank/DDBJ databases">
        <title>Castanea mollissima Vanexum genome sequencing.</title>
        <authorList>
            <person name="Staton M."/>
        </authorList>
    </citation>
    <scope>NUCLEOTIDE SEQUENCE</scope>
    <source>
        <tissue evidence="8">Leaf</tissue>
    </source>
</reference>
<gene>
    <name evidence="8" type="ORF">CMV_011519</name>
</gene>
<evidence type="ECO:0000313" key="8">
    <source>
        <dbReference type="EMBL" id="KAF3964173.1"/>
    </source>
</evidence>
<dbReference type="InterPro" id="IPR041118">
    <property type="entry name" value="Rx_N"/>
</dbReference>
<evidence type="ECO:0000259" key="7">
    <source>
        <dbReference type="Pfam" id="PF25019"/>
    </source>
</evidence>
<dbReference type="InterPro" id="IPR032675">
    <property type="entry name" value="LRR_dom_sf"/>
</dbReference>
<dbReference type="PANTHER" id="PTHR36766">
    <property type="entry name" value="PLANT BROAD-SPECTRUM MILDEW RESISTANCE PROTEIN RPW8"/>
    <property type="match status" value="1"/>
</dbReference>
<dbReference type="Pfam" id="PF25019">
    <property type="entry name" value="LRR_R13L1-DRL21"/>
    <property type="match status" value="1"/>
</dbReference>
<evidence type="ECO:0000256" key="1">
    <source>
        <dbReference type="ARBA" id="ARBA00022614"/>
    </source>
</evidence>
<dbReference type="OrthoDB" id="26890at2759"/>
<dbReference type="Gene3D" id="3.80.10.10">
    <property type="entry name" value="Ribonuclease Inhibitor"/>
    <property type="match status" value="4"/>
</dbReference>
<keyword evidence="2" id="KW-0677">Repeat</keyword>
<name>A0A8J4R5B2_9ROSI</name>
<keyword evidence="9" id="KW-1185">Reference proteome</keyword>
<feature type="domain" description="Disease resistance N-terminal" evidence="6">
    <location>
        <begin position="8"/>
        <end position="99"/>
    </location>
</feature>
<evidence type="ECO:0000256" key="3">
    <source>
        <dbReference type="ARBA" id="ARBA00022741"/>
    </source>
</evidence>
<evidence type="ECO:0000256" key="5">
    <source>
        <dbReference type="ARBA" id="ARBA00022840"/>
    </source>
</evidence>
<keyword evidence="5" id="KW-0067">ATP-binding</keyword>
<evidence type="ECO:0008006" key="10">
    <source>
        <dbReference type="Google" id="ProtNLM"/>
    </source>
</evidence>
<accession>A0A8J4R5B2</accession>
<dbReference type="EMBL" id="JRKL02001408">
    <property type="protein sequence ID" value="KAF3964173.1"/>
    <property type="molecule type" value="Genomic_DNA"/>
</dbReference>
<keyword evidence="3" id="KW-0547">Nucleotide-binding</keyword>
<dbReference type="Pfam" id="PF18052">
    <property type="entry name" value="Rx_N"/>
    <property type="match status" value="1"/>
</dbReference>
<evidence type="ECO:0000256" key="2">
    <source>
        <dbReference type="ARBA" id="ARBA00022737"/>
    </source>
</evidence>
<feature type="domain" description="R13L1/DRL21-like LRR repeat region" evidence="7">
    <location>
        <begin position="199"/>
        <end position="324"/>
    </location>
</feature>
<comment type="caution">
    <text evidence="8">The sequence shown here is derived from an EMBL/GenBank/DDBJ whole genome shotgun (WGS) entry which is preliminary data.</text>
</comment>
<sequence>MSVVREAALSYFLQKLFDKLTSLDLLKIFNQEQFDADVKKWKTTLMKIRAVLDDVEEKQMTCWVVRIWLDELEDLAYDVEDILDEFATEALRHELIAEASTSKVLKLIPGCVGLNRNYVTFSGRMRFKIKEIDTRLQEIVTQKNDLELKVKAQGMTKTTRSRLPSTSLVNEEMPMGLKELKSLQTLSDFVVGKDTKSKIGDLMNLEFLRGRFCISSLENVPNAEDARNANLNCKKNLDVLVMKWQFDDLQVIRVAVDVLDMLRPPSMVKELFIEGYVGEKFPTWLGDPSFSNMVLLRIENCKNCTSLPAIGQLPSLKDVVIKGMAKVRSIGPEFYGEGCLKPFKSLEKLCFKNMQEWQEWIPHGGEYEFPQLNELTIFRCPKLQGNLPHHLPSLEKIFVRQCKQLFVSIPSFPMLHELEIVGCKKVRSENTIELSSLKSVFFSIPMPNILIEEFMQRLTKIEYLKIYDCKELTTSLWQDRLDSLVRLYIKSCPRLVNISLPSTLRTITIESCHALNSLPISNCTCLEHATIEGCASLTSISRGKLPPSLKRLDVHNCENLLFVVDVREASPSSSLNLIEENLHGNTNNNASFLQHLEIKDCKSLKCLSSSGNLSVMLKHLEIYGCLKLTSLSSRDQLPAALKHISIRLCPMLESIAYTLHNNASLEQLKIWHCEKLKTLPEGLHKLCHLNEINIGGCSSLVSFPDRGLLPTNLRKLVIQDCKNLKSLPNRMYILTTLQKLSIWQCPSIIFFHEEGFPTNLTSLNLSSVNIGKQVAKWGLHRLTSLKYLKIYGFSDWQSFPEEGKNMMMLPSSLTGLEIMSFPNLVFLSSKGFQNLSTLKKLLVYDCPKLSSLPEKGLPHSLLKLQIYRKNYISIHLLLPATDCERSTLFQSQIYLQRQ</sequence>
<protein>
    <recommendedName>
        <fullName evidence="10">Rx N-terminal domain-containing protein</fullName>
    </recommendedName>
</protein>
<dbReference type="Proteomes" id="UP000737018">
    <property type="component" value="Unassembled WGS sequence"/>
</dbReference>
<keyword evidence="4" id="KW-0611">Plant defense</keyword>
<dbReference type="Gene3D" id="1.20.5.4130">
    <property type="match status" value="1"/>
</dbReference>
<dbReference type="GO" id="GO:0005524">
    <property type="term" value="F:ATP binding"/>
    <property type="evidence" value="ECO:0007669"/>
    <property type="project" value="UniProtKB-KW"/>
</dbReference>
<dbReference type="GO" id="GO:0006952">
    <property type="term" value="P:defense response"/>
    <property type="evidence" value="ECO:0007669"/>
    <property type="project" value="UniProtKB-KW"/>
</dbReference>
<evidence type="ECO:0000313" key="9">
    <source>
        <dbReference type="Proteomes" id="UP000737018"/>
    </source>
</evidence>